<dbReference type="InterPro" id="IPR009061">
    <property type="entry name" value="DNA-bd_dom_put_sf"/>
</dbReference>
<dbReference type="OrthoDB" id="1003442at2"/>
<name>A0A1B1S8U5_9BACT</name>
<accession>A0A1Z2XJV4</accession>
<evidence type="ECO:0000259" key="1">
    <source>
        <dbReference type="Pfam" id="PF12728"/>
    </source>
</evidence>
<feature type="domain" description="Helix-turn-helix" evidence="1">
    <location>
        <begin position="90"/>
        <end position="138"/>
    </location>
</feature>
<dbReference type="Pfam" id="PF12728">
    <property type="entry name" value="HTH_17"/>
    <property type="match status" value="1"/>
</dbReference>
<protein>
    <recommendedName>
        <fullName evidence="1">Helix-turn-helix domain-containing protein</fullName>
    </recommendedName>
</protein>
<reference evidence="3" key="1">
    <citation type="submission" date="2016-04" db="EMBL/GenBank/DDBJ databases">
        <title>Complete Genome Sequences of Twelve Strains of a Stable Defined Moderately Diverse Mouse Microbiota 2 (sDMDMm2).</title>
        <authorList>
            <person name="Uchimura Y."/>
            <person name="Wyss M."/>
            <person name="Brugiroux S."/>
            <person name="Limenitakis J.P."/>
            <person name="Stecher B."/>
            <person name="McCoy K.D."/>
            <person name="Macpherson A.J."/>
        </authorList>
    </citation>
    <scope>NUCLEOTIDE SEQUENCE [LARGE SCALE GENOMIC DNA]</scope>
    <source>
        <strain evidence="3">YL27</strain>
    </source>
</reference>
<keyword evidence="3" id="KW-1185">Reference proteome</keyword>
<dbReference type="Proteomes" id="UP000186351">
    <property type="component" value="Chromosome"/>
</dbReference>
<dbReference type="PANTHER" id="PTHR34585">
    <property type="match status" value="1"/>
</dbReference>
<organism evidence="2 3">
    <name type="scientific">Muribaculum intestinale</name>
    <dbReference type="NCBI Taxonomy" id="1796646"/>
    <lineage>
        <taxon>Bacteria</taxon>
        <taxon>Pseudomonadati</taxon>
        <taxon>Bacteroidota</taxon>
        <taxon>Bacteroidia</taxon>
        <taxon>Bacteroidales</taxon>
        <taxon>Muribaculaceae</taxon>
        <taxon>Muribaculum</taxon>
    </lineage>
</organism>
<evidence type="ECO:0000313" key="2">
    <source>
        <dbReference type="EMBL" id="ANU63213.2"/>
    </source>
</evidence>
<dbReference type="STRING" id="1796646.A4V02_05410"/>
<accession>A0A1B1S8U5</accession>
<dbReference type="InterPro" id="IPR041657">
    <property type="entry name" value="HTH_17"/>
</dbReference>
<dbReference type="AlphaFoldDB" id="A0A1B1S8U5"/>
<dbReference type="PANTHER" id="PTHR34585:SF22">
    <property type="entry name" value="HELIX-TURN-HELIX DOMAIN-CONTAINING PROTEIN"/>
    <property type="match status" value="1"/>
</dbReference>
<evidence type="ECO:0000313" key="3">
    <source>
        <dbReference type="Proteomes" id="UP000186351"/>
    </source>
</evidence>
<proteinExistence type="predicted"/>
<dbReference type="EMBL" id="CP015402">
    <property type="protein sequence ID" value="ANU63213.2"/>
    <property type="molecule type" value="Genomic_DNA"/>
</dbReference>
<gene>
    <name evidence="2" type="ORF">A4V02_05410</name>
</gene>
<dbReference type="SUPFAM" id="SSF46955">
    <property type="entry name" value="Putative DNA-binding domain"/>
    <property type="match status" value="1"/>
</dbReference>
<sequence>MLHTLAHSCTRLHKKVTVLTEITMSSTIEISKICGWCGKEFIARKCSTKYCCKRCSEHAYKAEKRKEHVARCNEKAVETEKVKQSGNNEYMTPRQCAALLGLCVRTIYYHLEANLIPCIRLKGKTLISRASIDKMFENPPEYIKREKMVAEPIEEFYTTKEILEKFGISNSWLFKMAKERNIPKTVVRGKTLWSRKHIDKALADKQPTETVAEEWYSVEEVCAKFNMSKEAVYRFVSERKIGKRKDKCKVFYSRRQFDKAMGIESELEPEYYTMPEAMARYNMTRDQISHYVRTHDIPRSYEGRYVRIDRKALNALFAPPKIG</sequence>
<dbReference type="KEGG" id="pary:A4V02_05410"/>